<gene>
    <name evidence="10" type="ORF">RS030_213424</name>
</gene>
<evidence type="ECO:0000313" key="10">
    <source>
        <dbReference type="EMBL" id="KAK6589298.1"/>
    </source>
</evidence>
<dbReference type="AlphaFoldDB" id="A0AAV9XX41"/>
<dbReference type="GO" id="GO:0005737">
    <property type="term" value="C:cytoplasm"/>
    <property type="evidence" value="ECO:0007669"/>
    <property type="project" value="UniProtKB-SubCell"/>
</dbReference>
<dbReference type="InterPro" id="IPR023333">
    <property type="entry name" value="Proteasome_suB-type"/>
</dbReference>
<dbReference type="Proteomes" id="UP001311799">
    <property type="component" value="Unassembled WGS sequence"/>
</dbReference>
<evidence type="ECO:0000256" key="7">
    <source>
        <dbReference type="ARBA" id="ARBA00023242"/>
    </source>
</evidence>
<dbReference type="Gene3D" id="3.60.20.10">
    <property type="entry name" value="Glutamine Phosphoribosylpyrophosphate, subunit 1, domain 1"/>
    <property type="match status" value="1"/>
</dbReference>
<keyword evidence="6 9" id="KW-0647">Proteasome</keyword>
<sequence>MDAYINRYFGDKASSGFEFDSKYQNEAIRENSNSDFSLVKTGTTIVGVACSDCVVLGADTRATNGPVVADKDCDKIHRLSENIYAAGAGTAADLDHVTSLIEGNLELLRLQMNRKPRVANAVSILCNHLYQYQGHIGAHLIVAGTDITGSYIYQVSAHGCIMQKPYSAMGSGSLSAISVLESGYNDNLSESECVRLVSSAIKAGIYNDLYSGSNVNILIIRKDSVEHIRHFDIKAGERIYRQPKAISFPKGITPVISEETEEVHSFITEITEIVDKEMK</sequence>
<keyword evidence="3" id="KW-0645">Protease</keyword>
<dbReference type="InterPro" id="IPR000243">
    <property type="entry name" value="Pept_T1A_subB"/>
</dbReference>
<dbReference type="SUPFAM" id="SSF56235">
    <property type="entry name" value="N-terminal nucleophile aminohydrolases (Ntn hydrolases)"/>
    <property type="match status" value="1"/>
</dbReference>
<organism evidence="10 11">
    <name type="scientific">Cryptosporidium xiaoi</name>
    <dbReference type="NCBI Taxonomy" id="659607"/>
    <lineage>
        <taxon>Eukaryota</taxon>
        <taxon>Sar</taxon>
        <taxon>Alveolata</taxon>
        <taxon>Apicomplexa</taxon>
        <taxon>Conoidasida</taxon>
        <taxon>Coccidia</taxon>
        <taxon>Eucoccidiorida</taxon>
        <taxon>Eimeriorina</taxon>
        <taxon>Cryptosporidiidae</taxon>
        <taxon>Cryptosporidium</taxon>
    </lineage>
</organism>
<dbReference type="EMBL" id="JAWDEY010000013">
    <property type="protein sequence ID" value="KAK6589298.1"/>
    <property type="molecule type" value="Genomic_DNA"/>
</dbReference>
<proteinExistence type="inferred from homology"/>
<comment type="function">
    <text evidence="9">Component of the proteasome, a multicatalytic proteinase complex which is characterized by its ability to cleave peptides with Arg, Phe, Tyr, Leu, and Glu adjacent to the leaving group at neutral or slightly basic pH. The proteasome has an ATP-dependent proteolytic activity.</text>
</comment>
<dbReference type="GO" id="GO:0005634">
    <property type="term" value="C:nucleus"/>
    <property type="evidence" value="ECO:0007669"/>
    <property type="project" value="UniProtKB-SubCell"/>
</dbReference>
<evidence type="ECO:0000256" key="5">
    <source>
        <dbReference type="ARBA" id="ARBA00022801"/>
    </source>
</evidence>
<evidence type="ECO:0000256" key="9">
    <source>
        <dbReference type="RuleBase" id="RU004203"/>
    </source>
</evidence>
<dbReference type="InterPro" id="IPR001353">
    <property type="entry name" value="Proteasome_sua/b"/>
</dbReference>
<accession>A0AAV9XX41</accession>
<dbReference type="GO" id="GO:0004298">
    <property type="term" value="F:threonine-type endopeptidase activity"/>
    <property type="evidence" value="ECO:0007669"/>
    <property type="project" value="UniProtKB-KW"/>
</dbReference>
<evidence type="ECO:0000256" key="6">
    <source>
        <dbReference type="ARBA" id="ARBA00022942"/>
    </source>
</evidence>
<dbReference type="PANTHER" id="PTHR32194:SF4">
    <property type="entry name" value="PROTEASOME SUBUNIT BETA TYPE-7"/>
    <property type="match status" value="1"/>
</dbReference>
<keyword evidence="4" id="KW-0888">Threonine protease</keyword>
<dbReference type="GO" id="GO:0005839">
    <property type="term" value="C:proteasome core complex"/>
    <property type="evidence" value="ECO:0007669"/>
    <property type="project" value="InterPro"/>
</dbReference>
<dbReference type="InterPro" id="IPR016050">
    <property type="entry name" value="Proteasome_bsu_CS"/>
</dbReference>
<comment type="subunit">
    <text evidence="9">Component of the proteasome complex.</text>
</comment>
<protein>
    <recommendedName>
        <fullName evidence="9">Proteasome subunit beta</fullName>
    </recommendedName>
</protein>
<keyword evidence="5" id="KW-0378">Hydrolase</keyword>
<dbReference type="CDD" id="cd03763">
    <property type="entry name" value="proteasome_beta_type_7"/>
    <property type="match status" value="1"/>
</dbReference>
<dbReference type="PRINTS" id="PR00141">
    <property type="entry name" value="PROTEASOME"/>
</dbReference>
<feature type="active site" description="Nucleophile" evidence="8">
    <location>
        <position position="43"/>
    </location>
</feature>
<evidence type="ECO:0000256" key="2">
    <source>
        <dbReference type="ARBA" id="ARBA00022490"/>
    </source>
</evidence>
<comment type="catalytic activity">
    <reaction evidence="1">
        <text>Cleavage of peptide bonds with very broad specificity.</text>
        <dbReference type="EC" id="3.4.25.1"/>
    </reaction>
</comment>
<dbReference type="PROSITE" id="PS51476">
    <property type="entry name" value="PROTEASOME_BETA_2"/>
    <property type="match status" value="1"/>
</dbReference>
<evidence type="ECO:0000256" key="4">
    <source>
        <dbReference type="ARBA" id="ARBA00022698"/>
    </source>
</evidence>
<dbReference type="InterPro" id="IPR029055">
    <property type="entry name" value="Ntn_hydrolases_N"/>
</dbReference>
<dbReference type="GO" id="GO:0051603">
    <property type="term" value="P:proteolysis involved in protein catabolic process"/>
    <property type="evidence" value="ECO:0007669"/>
    <property type="project" value="InterPro"/>
</dbReference>
<evidence type="ECO:0000256" key="8">
    <source>
        <dbReference type="PIRSR" id="PIRSR600243-1"/>
    </source>
</evidence>
<keyword evidence="2 9" id="KW-0963">Cytoplasm</keyword>
<reference evidence="10 11" key="1">
    <citation type="submission" date="2023-10" db="EMBL/GenBank/DDBJ databases">
        <title>Comparative genomics analysis reveals potential genetic determinants of host preference in Cryptosporidium xiaoi.</title>
        <authorList>
            <person name="Xiao L."/>
            <person name="Li J."/>
        </authorList>
    </citation>
    <scope>NUCLEOTIDE SEQUENCE [LARGE SCALE GENOMIC DNA]</scope>
    <source>
        <strain evidence="10 11">52996</strain>
    </source>
</reference>
<name>A0AAV9XX41_9CRYT</name>
<dbReference type="PROSITE" id="PS00854">
    <property type="entry name" value="PROTEASOME_BETA_1"/>
    <property type="match status" value="1"/>
</dbReference>
<comment type="subcellular location">
    <subcellularLocation>
        <location evidence="9">Cytoplasm</location>
    </subcellularLocation>
    <subcellularLocation>
        <location evidence="9">Nucleus</location>
    </subcellularLocation>
</comment>
<keyword evidence="7 9" id="KW-0539">Nucleus</keyword>
<evidence type="ECO:0000313" key="11">
    <source>
        <dbReference type="Proteomes" id="UP001311799"/>
    </source>
</evidence>
<dbReference type="Pfam" id="PF00227">
    <property type="entry name" value="Proteasome"/>
    <property type="match status" value="1"/>
</dbReference>
<keyword evidence="11" id="KW-1185">Reference proteome</keyword>
<evidence type="ECO:0000256" key="3">
    <source>
        <dbReference type="ARBA" id="ARBA00022670"/>
    </source>
</evidence>
<comment type="similarity">
    <text evidence="9">Belongs to the peptidase T1B family.</text>
</comment>
<dbReference type="PANTHER" id="PTHR32194">
    <property type="entry name" value="METALLOPROTEASE TLDD"/>
    <property type="match status" value="1"/>
</dbReference>
<evidence type="ECO:0000256" key="1">
    <source>
        <dbReference type="ARBA" id="ARBA00001198"/>
    </source>
</evidence>
<comment type="caution">
    <text evidence="10">The sequence shown here is derived from an EMBL/GenBank/DDBJ whole genome shotgun (WGS) entry which is preliminary data.</text>
</comment>